<protein>
    <submittedName>
        <fullName evidence="1">Alpha-xylosidase</fullName>
    </submittedName>
</protein>
<dbReference type="EMBL" id="CALSDN010000024">
    <property type="protein sequence ID" value="CAH6723963.1"/>
    <property type="molecule type" value="Genomic_DNA"/>
</dbReference>
<gene>
    <name evidence="1" type="ORF">CLIB1444_24S00474</name>
</gene>
<dbReference type="Proteomes" id="UP001152531">
    <property type="component" value="Unassembled WGS sequence"/>
</dbReference>
<proteinExistence type="predicted"/>
<evidence type="ECO:0000313" key="1">
    <source>
        <dbReference type="EMBL" id="CAH6723963.1"/>
    </source>
</evidence>
<evidence type="ECO:0000313" key="2">
    <source>
        <dbReference type="Proteomes" id="UP001152531"/>
    </source>
</evidence>
<accession>A0ACA9YGI7</accession>
<sequence>MSSDHFSVDRHVDSDTIFTRGRWELKQGIKVRWATENVKSVVKENELYSVYSTKPINHRGDTLNNGIITTRLSGAGDDIVKLEAYHDKSAYNHAKEPRFEVNTTPATATVEAVTGTAATNEASATGYTVKSGNLSAKIDEKFFGMEFSGDKPLTKLGFRSVGYVEDSRFPKPGLTGHTHQDYVTMQLHLSVGEKLYGLGERYGAFVKNGQHIEMWNEDGGTASNVTYKNVPFYMSNRGYGVFVDSTSNVSFDLQNECTNRVNIVVMGQGMRLYLIYGPTPKEILAKYASLTGLPALPPAWTFGLWLSTSFLTDYDYDTVSKFITGMKSRDIPLTVFHFDCFWMKGFQWCDFKFDPKYFPDAKKMLGDLKTNFGVKICVWINSYIGQESDLFDECDSQGYFIKKSDGASYQCDLWQGGMGIIDFTNPEAYKWFQSKLAQLVDLGVDCFKTDFGERIPSRDVTYHDGTNPVGMHNYYTYLYNKCVFEVLQEKKGEDEACLFARSTTAGGQKFPVHWGGDCESTFEAMAESLRGGLSLSLCGFGFWSHDIGGFEGSPHPAVYKRWCAFGLLSSHSRLHGSHSYRVPWNFDDESSVVLQKFTKLKLSLMPYIFGAAVEASRSATPVMRPMVLEFPDDKIAQTCDGQFMLGDCLMVAPVFSAEGDVSFYLPKGKWYGLLDGKVRDSQGKGEWFDEVHDFKSLPLLVRPNSVFISSTTDTSTPVYDYHKDYIVNIYAVEGTKSVDIPDTSGKIVATVTVTSTASGYSIDAPGNFSVKVLGQDVKESIDGIVGSSPSVVEFA</sequence>
<organism evidence="1 2">
    <name type="scientific">[Candida] jaroonii</name>
    <dbReference type="NCBI Taxonomy" id="467808"/>
    <lineage>
        <taxon>Eukaryota</taxon>
        <taxon>Fungi</taxon>
        <taxon>Dikarya</taxon>
        <taxon>Ascomycota</taxon>
        <taxon>Saccharomycotina</taxon>
        <taxon>Pichiomycetes</taxon>
        <taxon>Debaryomycetaceae</taxon>
        <taxon>Yamadazyma</taxon>
    </lineage>
</organism>
<name>A0ACA9YGI7_9ASCO</name>
<keyword evidence="2" id="KW-1185">Reference proteome</keyword>
<comment type="caution">
    <text evidence="1">The sequence shown here is derived from an EMBL/GenBank/DDBJ whole genome shotgun (WGS) entry which is preliminary data.</text>
</comment>
<reference evidence="1" key="1">
    <citation type="submission" date="2022-06" db="EMBL/GenBank/DDBJ databases">
        <authorList>
            <person name="Legras J.-L."/>
            <person name="Devillers H."/>
            <person name="Grondin C."/>
        </authorList>
    </citation>
    <scope>NUCLEOTIDE SEQUENCE</scope>
    <source>
        <strain evidence="1">CLIB 1444</strain>
    </source>
</reference>